<feature type="region of interest" description="Disordered" evidence="1">
    <location>
        <begin position="1"/>
        <end position="40"/>
    </location>
</feature>
<dbReference type="EMBL" id="JALNTZ010000006">
    <property type="protein sequence ID" value="KAJ3647874.1"/>
    <property type="molecule type" value="Genomic_DNA"/>
</dbReference>
<feature type="compositionally biased region" description="Basic and acidic residues" evidence="1">
    <location>
        <begin position="105"/>
        <end position="115"/>
    </location>
</feature>
<organism evidence="2 3">
    <name type="scientific">Zophobas morio</name>
    <dbReference type="NCBI Taxonomy" id="2755281"/>
    <lineage>
        <taxon>Eukaryota</taxon>
        <taxon>Metazoa</taxon>
        <taxon>Ecdysozoa</taxon>
        <taxon>Arthropoda</taxon>
        <taxon>Hexapoda</taxon>
        <taxon>Insecta</taxon>
        <taxon>Pterygota</taxon>
        <taxon>Neoptera</taxon>
        <taxon>Endopterygota</taxon>
        <taxon>Coleoptera</taxon>
        <taxon>Polyphaga</taxon>
        <taxon>Cucujiformia</taxon>
        <taxon>Tenebrionidae</taxon>
        <taxon>Zophobas</taxon>
    </lineage>
</organism>
<evidence type="ECO:0000313" key="3">
    <source>
        <dbReference type="Proteomes" id="UP001168821"/>
    </source>
</evidence>
<feature type="region of interest" description="Disordered" evidence="1">
    <location>
        <begin position="97"/>
        <end position="120"/>
    </location>
</feature>
<evidence type="ECO:0000313" key="2">
    <source>
        <dbReference type="EMBL" id="KAJ3647874.1"/>
    </source>
</evidence>
<gene>
    <name evidence="2" type="ORF">Zmor_019726</name>
</gene>
<keyword evidence="3" id="KW-1185">Reference proteome</keyword>
<accession>A0AA38M9C9</accession>
<dbReference type="Proteomes" id="UP001168821">
    <property type="component" value="Unassembled WGS sequence"/>
</dbReference>
<proteinExistence type="predicted"/>
<reference evidence="2" key="1">
    <citation type="journal article" date="2023" name="G3 (Bethesda)">
        <title>Whole genome assemblies of Zophobas morio and Tenebrio molitor.</title>
        <authorList>
            <person name="Kaur S."/>
            <person name="Stinson S.A."/>
            <person name="diCenzo G.C."/>
        </authorList>
    </citation>
    <scope>NUCLEOTIDE SEQUENCE</scope>
    <source>
        <strain evidence="2">QUZm001</strain>
    </source>
</reference>
<dbReference type="AlphaFoldDB" id="A0AA38M9C9"/>
<protein>
    <submittedName>
        <fullName evidence="2">Uncharacterized protein</fullName>
    </submittedName>
</protein>
<sequence length="132" mass="15302">MQSLALRNHTWGNFKRHPPPPSPKTQPLNSISGSKTQVPSPFRLISNQLPRRISADYSRLPLKPRSLIRKVRQRLRFPDKIPKSTLLPDFRTVTCTLTRNQSPDPRYRSRYDARESTAPPPLDKLRIIKNLI</sequence>
<name>A0AA38M9C9_9CUCU</name>
<feature type="compositionally biased region" description="Polar residues" evidence="1">
    <location>
        <begin position="25"/>
        <end position="40"/>
    </location>
</feature>
<comment type="caution">
    <text evidence="2">The sequence shown here is derived from an EMBL/GenBank/DDBJ whole genome shotgun (WGS) entry which is preliminary data.</text>
</comment>
<evidence type="ECO:0000256" key="1">
    <source>
        <dbReference type="SAM" id="MobiDB-lite"/>
    </source>
</evidence>